<organism evidence="4 5">
    <name type="scientific">Suillus luteus UH-Slu-Lm8-n1</name>
    <dbReference type="NCBI Taxonomy" id="930992"/>
    <lineage>
        <taxon>Eukaryota</taxon>
        <taxon>Fungi</taxon>
        <taxon>Dikarya</taxon>
        <taxon>Basidiomycota</taxon>
        <taxon>Agaricomycotina</taxon>
        <taxon>Agaricomycetes</taxon>
        <taxon>Agaricomycetidae</taxon>
        <taxon>Boletales</taxon>
        <taxon>Suillineae</taxon>
        <taxon>Suillaceae</taxon>
        <taxon>Suillus</taxon>
    </lineage>
</organism>
<dbReference type="OrthoDB" id="10255285at2759"/>
<evidence type="ECO:0000313" key="4">
    <source>
        <dbReference type="EMBL" id="KIK39941.1"/>
    </source>
</evidence>
<dbReference type="GO" id="GO:0006606">
    <property type="term" value="P:protein import into nucleus"/>
    <property type="evidence" value="ECO:0007669"/>
    <property type="project" value="TreeGrafter"/>
</dbReference>
<reference evidence="4 5" key="1">
    <citation type="submission" date="2014-04" db="EMBL/GenBank/DDBJ databases">
        <authorList>
            <consortium name="DOE Joint Genome Institute"/>
            <person name="Kuo A."/>
            <person name="Ruytinx J."/>
            <person name="Rineau F."/>
            <person name="Colpaert J."/>
            <person name="Kohler A."/>
            <person name="Nagy L.G."/>
            <person name="Floudas D."/>
            <person name="Copeland A."/>
            <person name="Barry K.W."/>
            <person name="Cichocki N."/>
            <person name="Veneault-Fourrey C."/>
            <person name="LaButti K."/>
            <person name="Lindquist E.A."/>
            <person name="Lipzen A."/>
            <person name="Lundell T."/>
            <person name="Morin E."/>
            <person name="Murat C."/>
            <person name="Sun H."/>
            <person name="Tunlid A."/>
            <person name="Henrissat B."/>
            <person name="Grigoriev I.V."/>
            <person name="Hibbett D.S."/>
            <person name="Martin F."/>
            <person name="Nordberg H.P."/>
            <person name="Cantor M.N."/>
            <person name="Hua S.X."/>
        </authorList>
    </citation>
    <scope>NUCLEOTIDE SEQUENCE [LARGE SCALE GENOMIC DNA]</scope>
    <source>
        <strain evidence="4 5">UH-Slu-Lm8-n1</strain>
    </source>
</reference>
<dbReference type="InParanoid" id="A0A0D0AE27"/>
<dbReference type="SUPFAM" id="SSF55724">
    <property type="entry name" value="Mog1p/PsbP-like"/>
    <property type="match status" value="1"/>
</dbReference>
<keyword evidence="2" id="KW-0813">Transport</keyword>
<dbReference type="GO" id="GO:0031267">
    <property type="term" value="F:small GTPase binding"/>
    <property type="evidence" value="ECO:0007669"/>
    <property type="project" value="TreeGrafter"/>
</dbReference>
<gene>
    <name evidence="4" type="ORF">CY34DRAFT_807719</name>
</gene>
<dbReference type="HOGENOM" id="CLU_081345_1_2_1"/>
<protein>
    <submittedName>
        <fullName evidence="4">Unplaced genomic scaffold CY34scaffold_191, whole genome shotgun sequence</fullName>
    </submittedName>
</protein>
<dbReference type="InterPro" id="IPR016123">
    <property type="entry name" value="Mog1/PsbP_a/b/a-sand"/>
</dbReference>
<evidence type="ECO:0000256" key="1">
    <source>
        <dbReference type="ARBA" id="ARBA00010307"/>
    </source>
</evidence>
<keyword evidence="3" id="KW-0653">Protein transport</keyword>
<comment type="similarity">
    <text evidence="1">Belongs to the MOG1 family.</text>
</comment>
<dbReference type="STRING" id="930992.A0A0D0AE27"/>
<proteinExistence type="inferred from homology"/>
<dbReference type="Gene3D" id="3.40.1000.10">
    <property type="entry name" value="Mog1/PsbP, alpha/beta/alpha sandwich"/>
    <property type="match status" value="1"/>
</dbReference>
<dbReference type="InterPro" id="IPR007681">
    <property type="entry name" value="Mog1"/>
</dbReference>
<dbReference type="AlphaFoldDB" id="A0A0D0AE27"/>
<dbReference type="PANTHER" id="PTHR15837:SF0">
    <property type="entry name" value="RAN GUANINE NUCLEOTIDE RELEASE FACTOR"/>
    <property type="match status" value="1"/>
</dbReference>
<accession>A0A0D0AE27</accession>
<sequence length="180" mass="20101">MSSRHTPVDLFGENGMRANLPINLINVADTQEIPNSQEIFVYRDCGASIIIDILQKADIEDPEAAAKFHLDAIAEENDSMEHHSIIMQRPITNDLSPIVLDGRQVLKKAGSIHHLRTLFALFRVKGKNHDVVVSFNIPIETGQGRGRNGAVTVEQEQLIALDFYRAVDSLRIVDYNLFAV</sequence>
<keyword evidence="5" id="KW-1185">Reference proteome</keyword>
<dbReference type="PANTHER" id="PTHR15837">
    <property type="entry name" value="RAN GUANINE NUCLEOTIDE RELEASE FACTOR"/>
    <property type="match status" value="1"/>
</dbReference>
<dbReference type="Pfam" id="PF04603">
    <property type="entry name" value="Mog1"/>
    <property type="match status" value="1"/>
</dbReference>
<dbReference type="GO" id="GO:0005634">
    <property type="term" value="C:nucleus"/>
    <property type="evidence" value="ECO:0007669"/>
    <property type="project" value="TreeGrafter"/>
</dbReference>
<evidence type="ECO:0000256" key="2">
    <source>
        <dbReference type="ARBA" id="ARBA00022448"/>
    </source>
</evidence>
<dbReference type="GO" id="GO:0005085">
    <property type="term" value="F:guanyl-nucleotide exchange factor activity"/>
    <property type="evidence" value="ECO:0007669"/>
    <property type="project" value="TreeGrafter"/>
</dbReference>
<dbReference type="Proteomes" id="UP000054485">
    <property type="component" value="Unassembled WGS sequence"/>
</dbReference>
<name>A0A0D0AE27_9AGAM</name>
<evidence type="ECO:0000313" key="5">
    <source>
        <dbReference type="Proteomes" id="UP000054485"/>
    </source>
</evidence>
<evidence type="ECO:0000256" key="3">
    <source>
        <dbReference type="ARBA" id="ARBA00022927"/>
    </source>
</evidence>
<dbReference type="EMBL" id="KN835322">
    <property type="protein sequence ID" value="KIK39941.1"/>
    <property type="molecule type" value="Genomic_DNA"/>
</dbReference>
<reference evidence="5" key="2">
    <citation type="submission" date="2015-01" db="EMBL/GenBank/DDBJ databases">
        <title>Evolutionary Origins and Diversification of the Mycorrhizal Mutualists.</title>
        <authorList>
            <consortium name="DOE Joint Genome Institute"/>
            <consortium name="Mycorrhizal Genomics Consortium"/>
            <person name="Kohler A."/>
            <person name="Kuo A."/>
            <person name="Nagy L.G."/>
            <person name="Floudas D."/>
            <person name="Copeland A."/>
            <person name="Barry K.W."/>
            <person name="Cichocki N."/>
            <person name="Veneault-Fourrey C."/>
            <person name="LaButti K."/>
            <person name="Lindquist E.A."/>
            <person name="Lipzen A."/>
            <person name="Lundell T."/>
            <person name="Morin E."/>
            <person name="Murat C."/>
            <person name="Riley R."/>
            <person name="Ohm R."/>
            <person name="Sun H."/>
            <person name="Tunlid A."/>
            <person name="Henrissat B."/>
            <person name="Grigoriev I.V."/>
            <person name="Hibbett D.S."/>
            <person name="Martin F."/>
        </authorList>
    </citation>
    <scope>NUCLEOTIDE SEQUENCE [LARGE SCALE GENOMIC DNA]</scope>
    <source>
        <strain evidence="5">UH-Slu-Lm8-n1</strain>
    </source>
</reference>